<dbReference type="InterPro" id="IPR000719">
    <property type="entry name" value="Prot_kinase_dom"/>
</dbReference>
<gene>
    <name evidence="3" type="ORF">V8G54_034623</name>
</gene>
<dbReference type="PROSITE" id="PS50011">
    <property type="entry name" value="PROTEIN_KINASE_DOM"/>
    <property type="match status" value="1"/>
</dbReference>
<reference evidence="3 4" key="1">
    <citation type="journal article" date="2023" name="Life. Sci Alliance">
        <title>Evolutionary insights into 3D genome organization and epigenetic landscape of Vigna mungo.</title>
        <authorList>
            <person name="Junaid A."/>
            <person name="Singh B."/>
            <person name="Bhatia S."/>
        </authorList>
    </citation>
    <scope>NUCLEOTIDE SEQUENCE [LARGE SCALE GENOMIC DNA]</scope>
    <source>
        <strain evidence="3">Urdbean</strain>
    </source>
</reference>
<dbReference type="EMBL" id="CP144691">
    <property type="protein sequence ID" value="WVY95535.1"/>
    <property type="molecule type" value="Genomic_DNA"/>
</dbReference>
<evidence type="ECO:0000259" key="2">
    <source>
        <dbReference type="PROSITE" id="PS50011"/>
    </source>
</evidence>
<dbReference type="SUPFAM" id="SSF56112">
    <property type="entry name" value="Protein kinase-like (PK-like)"/>
    <property type="match status" value="1"/>
</dbReference>
<feature type="transmembrane region" description="Helical" evidence="1">
    <location>
        <begin position="6"/>
        <end position="24"/>
    </location>
</feature>
<dbReference type="PANTHER" id="PTHR48007">
    <property type="entry name" value="LEUCINE-RICH REPEAT RECEPTOR-LIKE PROTEIN KINASE PXC1"/>
    <property type="match status" value="1"/>
</dbReference>
<keyword evidence="1" id="KW-1133">Transmembrane helix</keyword>
<evidence type="ECO:0000313" key="4">
    <source>
        <dbReference type="Proteomes" id="UP001374535"/>
    </source>
</evidence>
<protein>
    <recommendedName>
        <fullName evidence="2">Protein kinase domain-containing protein</fullName>
    </recommendedName>
</protein>
<dbReference type="Proteomes" id="UP001374535">
    <property type="component" value="Chromosome 10"/>
</dbReference>
<accession>A0AAQ3MR62</accession>
<dbReference type="PROSITE" id="PS50890">
    <property type="entry name" value="PUA"/>
    <property type="match status" value="1"/>
</dbReference>
<dbReference type="PANTHER" id="PTHR48007:SF43">
    <property type="entry name" value="POLLEN RECEPTOR-LIKE KINASE 4"/>
    <property type="match status" value="1"/>
</dbReference>
<dbReference type="GO" id="GO:0004672">
    <property type="term" value="F:protein kinase activity"/>
    <property type="evidence" value="ECO:0007669"/>
    <property type="project" value="InterPro"/>
</dbReference>
<organism evidence="3 4">
    <name type="scientific">Vigna mungo</name>
    <name type="common">Black gram</name>
    <name type="synonym">Phaseolus mungo</name>
    <dbReference type="NCBI Taxonomy" id="3915"/>
    <lineage>
        <taxon>Eukaryota</taxon>
        <taxon>Viridiplantae</taxon>
        <taxon>Streptophyta</taxon>
        <taxon>Embryophyta</taxon>
        <taxon>Tracheophyta</taxon>
        <taxon>Spermatophyta</taxon>
        <taxon>Magnoliopsida</taxon>
        <taxon>eudicotyledons</taxon>
        <taxon>Gunneridae</taxon>
        <taxon>Pentapetalae</taxon>
        <taxon>rosids</taxon>
        <taxon>fabids</taxon>
        <taxon>Fabales</taxon>
        <taxon>Fabaceae</taxon>
        <taxon>Papilionoideae</taxon>
        <taxon>50 kb inversion clade</taxon>
        <taxon>NPAAA clade</taxon>
        <taxon>indigoferoid/millettioid clade</taxon>
        <taxon>Phaseoleae</taxon>
        <taxon>Vigna</taxon>
    </lineage>
</organism>
<sequence>MNISFIINVVLLLAIILLLLLYYNTYTRLNKIVKGQIHTVIEKEDDVEIGVEKKIEIGEGTVIMTVEQRKGLIFFNDNQKFQMGELLRASAEPLGHGILGNSYKAMLNGGPTIVVKRLRDLKPFTKEEFEKIVNAIADMKHPNLLPLLAYYHSRDEKLMLYSFAGNGNLFSRLHGDLHQLAPFF</sequence>
<dbReference type="GO" id="GO:0005524">
    <property type="term" value="F:ATP binding"/>
    <property type="evidence" value="ECO:0007669"/>
    <property type="project" value="InterPro"/>
</dbReference>
<evidence type="ECO:0000313" key="3">
    <source>
        <dbReference type="EMBL" id="WVY95535.1"/>
    </source>
</evidence>
<dbReference type="Pfam" id="PF07714">
    <property type="entry name" value="PK_Tyr_Ser-Thr"/>
    <property type="match status" value="1"/>
</dbReference>
<name>A0AAQ3MR62_VIGMU</name>
<proteinExistence type="predicted"/>
<keyword evidence="1" id="KW-0812">Transmembrane</keyword>
<dbReference type="InterPro" id="IPR001245">
    <property type="entry name" value="Ser-Thr/Tyr_kinase_cat_dom"/>
</dbReference>
<dbReference type="InterPro" id="IPR046959">
    <property type="entry name" value="PRK1-6/SRF4-like"/>
</dbReference>
<dbReference type="Gene3D" id="3.30.200.20">
    <property type="entry name" value="Phosphorylase Kinase, domain 1"/>
    <property type="match status" value="1"/>
</dbReference>
<dbReference type="InterPro" id="IPR011009">
    <property type="entry name" value="Kinase-like_dom_sf"/>
</dbReference>
<keyword evidence="4" id="KW-1185">Reference proteome</keyword>
<evidence type="ECO:0000256" key="1">
    <source>
        <dbReference type="SAM" id="Phobius"/>
    </source>
</evidence>
<feature type="domain" description="Protein kinase" evidence="2">
    <location>
        <begin position="88"/>
        <end position="184"/>
    </location>
</feature>
<keyword evidence="1" id="KW-0472">Membrane</keyword>
<dbReference type="AlphaFoldDB" id="A0AAQ3MR62"/>